<gene>
    <name evidence="11" type="ORF">R5R33_07995</name>
</gene>
<evidence type="ECO:0000259" key="10">
    <source>
        <dbReference type="Pfam" id="PF04290"/>
    </source>
</evidence>
<keyword evidence="3" id="KW-1003">Cell membrane</keyword>
<dbReference type="AlphaFoldDB" id="A0AAU0N476"/>
<keyword evidence="4 9" id="KW-0997">Cell inner membrane</keyword>
<dbReference type="GO" id="GO:0015740">
    <property type="term" value="P:C4-dicarboxylate transport"/>
    <property type="evidence" value="ECO:0007669"/>
    <property type="project" value="TreeGrafter"/>
</dbReference>
<comment type="subunit">
    <text evidence="9">The complex comprises the extracytoplasmic solute receptor protein and the two transmembrane proteins.</text>
</comment>
<accession>A0AAU0N476</accession>
<keyword evidence="7 9" id="KW-0472">Membrane</keyword>
<protein>
    <recommendedName>
        <fullName evidence="9">TRAP transporter small permease protein</fullName>
    </recommendedName>
</protein>
<keyword evidence="6 9" id="KW-1133">Transmembrane helix</keyword>
<reference evidence="11 12" key="1">
    <citation type="submission" date="2023-10" db="EMBL/GenBank/DDBJ databases">
        <title>Description of Microbulbifer bruguierae sp. nov., isolated from the sediments of mangrove plant Bruguiera sexangula and comparative genomic analyses of the genus Microbulbifer.</title>
        <authorList>
            <person name="Long M."/>
        </authorList>
    </citation>
    <scope>NUCLEOTIDE SEQUENCE [LARGE SCALE GENOMIC DNA]</scope>
    <source>
        <strain evidence="11 12">SPO729</strain>
    </source>
</reference>
<comment type="caution">
    <text evidence="9">Lacks conserved residue(s) required for the propagation of feature annotation.</text>
</comment>
<feature type="domain" description="Tripartite ATP-independent periplasmic transporters DctQ component" evidence="10">
    <location>
        <begin position="20"/>
        <end position="151"/>
    </location>
</feature>
<dbReference type="EMBL" id="CP137555">
    <property type="protein sequence ID" value="WOX07063.1"/>
    <property type="molecule type" value="Genomic_DNA"/>
</dbReference>
<dbReference type="KEGG" id="mpaf:R5R33_07995"/>
<sequence length="196" mass="21620">MMQKIEKALAFALGSLLALMVVDVTWQILTRFLPMQPSSYTEELARYLLVWIGILGGAYAFRKKSHLGIDLLTNALHGAARKTVQIFVVLVCFAFAASAMVYGGSKLMLLTFELEQYSAALNIPMGYVYSVLPLSGLLICLFSIDQLIELVSAKQELPAEFDSSVHPYAEEAEEIQAQVAREQQEKQKQPSAAAEA</sequence>
<feature type="transmembrane region" description="Helical" evidence="9">
    <location>
        <begin position="83"/>
        <end position="103"/>
    </location>
</feature>
<dbReference type="PANTHER" id="PTHR35011">
    <property type="entry name" value="2,3-DIKETO-L-GULONATE TRAP TRANSPORTER SMALL PERMEASE PROTEIN YIAM"/>
    <property type="match status" value="1"/>
</dbReference>
<evidence type="ECO:0000256" key="3">
    <source>
        <dbReference type="ARBA" id="ARBA00022475"/>
    </source>
</evidence>
<evidence type="ECO:0000256" key="7">
    <source>
        <dbReference type="ARBA" id="ARBA00023136"/>
    </source>
</evidence>
<organism evidence="11 12">
    <name type="scientific">Microbulbifer pacificus</name>
    <dbReference type="NCBI Taxonomy" id="407164"/>
    <lineage>
        <taxon>Bacteria</taxon>
        <taxon>Pseudomonadati</taxon>
        <taxon>Pseudomonadota</taxon>
        <taxon>Gammaproteobacteria</taxon>
        <taxon>Cellvibrionales</taxon>
        <taxon>Microbulbiferaceae</taxon>
        <taxon>Microbulbifer</taxon>
    </lineage>
</organism>
<proteinExistence type="inferred from homology"/>
<keyword evidence="12" id="KW-1185">Reference proteome</keyword>
<evidence type="ECO:0000256" key="9">
    <source>
        <dbReference type="RuleBase" id="RU369079"/>
    </source>
</evidence>
<evidence type="ECO:0000313" key="11">
    <source>
        <dbReference type="EMBL" id="WOX07063.1"/>
    </source>
</evidence>
<dbReference type="InterPro" id="IPR007387">
    <property type="entry name" value="TRAP_DctQ"/>
</dbReference>
<name>A0AAU0N476_9GAMM</name>
<dbReference type="GO" id="GO:0022857">
    <property type="term" value="F:transmembrane transporter activity"/>
    <property type="evidence" value="ECO:0007669"/>
    <property type="project" value="UniProtKB-UniRule"/>
</dbReference>
<keyword evidence="5 9" id="KW-0812">Transmembrane</keyword>
<keyword evidence="2 9" id="KW-0813">Transport</keyword>
<evidence type="ECO:0000256" key="8">
    <source>
        <dbReference type="ARBA" id="ARBA00038436"/>
    </source>
</evidence>
<evidence type="ECO:0000313" key="12">
    <source>
        <dbReference type="Proteomes" id="UP001302477"/>
    </source>
</evidence>
<dbReference type="Pfam" id="PF04290">
    <property type="entry name" value="DctQ"/>
    <property type="match status" value="1"/>
</dbReference>
<evidence type="ECO:0000256" key="6">
    <source>
        <dbReference type="ARBA" id="ARBA00022989"/>
    </source>
</evidence>
<evidence type="ECO:0000256" key="5">
    <source>
        <dbReference type="ARBA" id="ARBA00022692"/>
    </source>
</evidence>
<dbReference type="Proteomes" id="UP001302477">
    <property type="component" value="Chromosome"/>
</dbReference>
<comment type="similarity">
    <text evidence="8 9">Belongs to the TRAP transporter small permease family.</text>
</comment>
<dbReference type="InterPro" id="IPR055348">
    <property type="entry name" value="DctQ"/>
</dbReference>
<comment type="function">
    <text evidence="9">Part of the tripartite ATP-independent periplasmic (TRAP) transport system.</text>
</comment>
<evidence type="ECO:0000256" key="4">
    <source>
        <dbReference type="ARBA" id="ARBA00022519"/>
    </source>
</evidence>
<dbReference type="GO" id="GO:0005886">
    <property type="term" value="C:plasma membrane"/>
    <property type="evidence" value="ECO:0007669"/>
    <property type="project" value="UniProtKB-SubCell"/>
</dbReference>
<dbReference type="RefSeq" id="WP_318955496.1">
    <property type="nucleotide sequence ID" value="NZ_CP137555.1"/>
</dbReference>
<evidence type="ECO:0000256" key="1">
    <source>
        <dbReference type="ARBA" id="ARBA00004429"/>
    </source>
</evidence>
<dbReference type="PANTHER" id="PTHR35011:SF2">
    <property type="entry name" value="2,3-DIKETO-L-GULONATE TRAP TRANSPORTER SMALL PERMEASE PROTEIN YIAM"/>
    <property type="match status" value="1"/>
</dbReference>
<feature type="transmembrane region" description="Helical" evidence="9">
    <location>
        <begin position="123"/>
        <end position="144"/>
    </location>
</feature>
<feature type="transmembrane region" description="Helical" evidence="9">
    <location>
        <begin position="44"/>
        <end position="62"/>
    </location>
</feature>
<evidence type="ECO:0000256" key="2">
    <source>
        <dbReference type="ARBA" id="ARBA00022448"/>
    </source>
</evidence>
<comment type="subcellular location">
    <subcellularLocation>
        <location evidence="1 9">Cell inner membrane</location>
        <topology evidence="1 9">Multi-pass membrane protein</topology>
    </subcellularLocation>
</comment>